<dbReference type="EMBL" id="JOWA01000121">
    <property type="protein sequence ID" value="KEZ40581.1"/>
    <property type="molecule type" value="Genomic_DNA"/>
</dbReference>
<reference evidence="1 2" key="1">
    <citation type="journal article" date="2014" name="Genome Announc.">
        <title>Draft genome sequence of the pathogenic fungus Scedosporium apiospermum.</title>
        <authorList>
            <person name="Vandeputte P."/>
            <person name="Ghamrawi S."/>
            <person name="Rechenmann M."/>
            <person name="Iltis A."/>
            <person name="Giraud S."/>
            <person name="Fleury M."/>
            <person name="Thornton C."/>
            <person name="Delhaes L."/>
            <person name="Meyer W."/>
            <person name="Papon N."/>
            <person name="Bouchara J.P."/>
        </authorList>
    </citation>
    <scope>NUCLEOTIDE SEQUENCE [LARGE SCALE GENOMIC DNA]</scope>
    <source>
        <strain evidence="1 2">IHEM 14462</strain>
    </source>
</reference>
<name>A0A084FZR9_PSEDA</name>
<dbReference type="HOGENOM" id="CLU_1603682_0_0_1"/>
<dbReference type="RefSeq" id="XP_016640380.1">
    <property type="nucleotide sequence ID" value="XM_016790117.1"/>
</dbReference>
<keyword evidence="2" id="KW-1185">Reference proteome</keyword>
<sequence length="166" mass="19451">MIETLKSYLDTYDDHGDGFVRMEDYGPYRSRNSGYWMASYFICWGMGIILSEEDRESIREYDITMGNVFGLTNDYFSWSVEKDQQTDRVRNGVRVLMKEHNIPADVAKVMLLGVIIEQESKAAKLKEERLRQPVSEQVLRYFQAIEFYVGGSCYWHATAPRYQIPE</sequence>
<dbReference type="KEGG" id="sapo:SAPIO_CDS8495"/>
<evidence type="ECO:0000313" key="1">
    <source>
        <dbReference type="EMBL" id="KEZ40581.1"/>
    </source>
</evidence>
<protein>
    <submittedName>
        <fullName evidence="1">Uncharacterized protein</fullName>
    </submittedName>
</protein>
<dbReference type="InterPro" id="IPR008949">
    <property type="entry name" value="Isoprenoid_synthase_dom_sf"/>
</dbReference>
<dbReference type="AlphaFoldDB" id="A0A084FZR9"/>
<accession>A0A084FZR9</accession>
<dbReference type="OrthoDB" id="6921389at2759"/>
<dbReference type="VEuPathDB" id="FungiDB:SAPIO_CDS8495"/>
<organism evidence="1 2">
    <name type="scientific">Pseudallescheria apiosperma</name>
    <name type="common">Scedosporium apiospermum</name>
    <dbReference type="NCBI Taxonomy" id="563466"/>
    <lineage>
        <taxon>Eukaryota</taxon>
        <taxon>Fungi</taxon>
        <taxon>Dikarya</taxon>
        <taxon>Ascomycota</taxon>
        <taxon>Pezizomycotina</taxon>
        <taxon>Sordariomycetes</taxon>
        <taxon>Hypocreomycetidae</taxon>
        <taxon>Microascales</taxon>
        <taxon>Microascaceae</taxon>
        <taxon>Scedosporium</taxon>
    </lineage>
</organism>
<dbReference type="Proteomes" id="UP000028545">
    <property type="component" value="Unassembled WGS sequence"/>
</dbReference>
<proteinExistence type="predicted"/>
<evidence type="ECO:0000313" key="2">
    <source>
        <dbReference type="Proteomes" id="UP000028545"/>
    </source>
</evidence>
<dbReference type="Gene3D" id="1.10.600.10">
    <property type="entry name" value="Farnesyl Diphosphate Synthase"/>
    <property type="match status" value="1"/>
</dbReference>
<comment type="caution">
    <text evidence="1">The sequence shown here is derived from an EMBL/GenBank/DDBJ whole genome shotgun (WGS) entry which is preliminary data.</text>
</comment>
<dbReference type="SUPFAM" id="SSF48576">
    <property type="entry name" value="Terpenoid synthases"/>
    <property type="match status" value="1"/>
</dbReference>
<dbReference type="Pfam" id="PF19086">
    <property type="entry name" value="Terpene_syn_C_2"/>
    <property type="match status" value="1"/>
</dbReference>
<gene>
    <name evidence="1" type="ORF">SAPIO_CDS8495</name>
</gene>
<dbReference type="OMA" id="ASYFICW"/>
<dbReference type="GeneID" id="27727567"/>